<protein>
    <submittedName>
        <fullName evidence="1">Uncharacterized protein</fullName>
    </submittedName>
</protein>
<evidence type="ECO:0000313" key="1">
    <source>
        <dbReference type="EMBL" id="CDD10980.1"/>
    </source>
</evidence>
<dbReference type="Proteomes" id="UP000014937">
    <property type="component" value="Unassembled WGS sequence"/>
</dbReference>
<dbReference type="SUPFAM" id="SSF143880">
    <property type="entry name" value="NE0471 N-terminal domain-like"/>
    <property type="match status" value="1"/>
</dbReference>
<dbReference type="RefSeq" id="WP_021719134.1">
    <property type="nucleotide sequence ID" value="NZ_FR892736.1"/>
</dbReference>
<name>R6WNJ6_9FIRM</name>
<accession>R6WNJ6</accession>
<organism evidence="1">
    <name type="scientific">Phascolarctobacterium succinatutens CAG:287</name>
    <dbReference type="NCBI Taxonomy" id="1263101"/>
    <lineage>
        <taxon>Bacteria</taxon>
        <taxon>Bacillati</taxon>
        <taxon>Bacillota</taxon>
        <taxon>Negativicutes</taxon>
        <taxon>Acidaminococcales</taxon>
        <taxon>Acidaminococcaceae</taxon>
        <taxon>Phascolarctobacterium</taxon>
    </lineage>
</organism>
<gene>
    <name evidence="1" type="ORF">BN587_00006</name>
</gene>
<reference evidence="1" key="1">
    <citation type="submission" date="2012-11" db="EMBL/GenBank/DDBJ databases">
        <title>Dependencies among metagenomic species, viruses, plasmids and units of genetic variation.</title>
        <authorList>
            <person name="Nielsen H.B."/>
            <person name="Almeida M."/>
            <person name="Juncker A.S."/>
            <person name="Rasmussen S."/>
            <person name="Li J."/>
            <person name="Sunagawa S."/>
            <person name="Plichta D."/>
            <person name="Gautier L."/>
            <person name="Le Chatelier E."/>
            <person name="Peletier E."/>
            <person name="Bonde I."/>
            <person name="Nielsen T."/>
            <person name="Manichanh C."/>
            <person name="Arumugam M."/>
            <person name="Batto J."/>
            <person name="Santos M.B.Q.D."/>
            <person name="Blom N."/>
            <person name="Borruel N."/>
            <person name="Burgdorf K.S."/>
            <person name="Boumezbeur F."/>
            <person name="Casellas F."/>
            <person name="Dore J."/>
            <person name="Guarner F."/>
            <person name="Hansen T."/>
            <person name="Hildebrand F."/>
            <person name="Kaas R.S."/>
            <person name="Kennedy S."/>
            <person name="Kristiansen K."/>
            <person name="Kultima J.R."/>
            <person name="Leonard P."/>
            <person name="Levenez F."/>
            <person name="Lund O."/>
            <person name="Moumen B."/>
            <person name="Le Paslier D."/>
            <person name="Pons N."/>
            <person name="Pedersen O."/>
            <person name="Prifti E."/>
            <person name="Qin J."/>
            <person name="Raes J."/>
            <person name="Tap J."/>
            <person name="Tims S."/>
            <person name="Ussery D.W."/>
            <person name="Yamada T."/>
            <person name="MetaHit consortium"/>
            <person name="Renault P."/>
            <person name="Sicheritz-Ponten T."/>
            <person name="Bork P."/>
            <person name="Wang J."/>
            <person name="Brunak S."/>
            <person name="Ehrlich S.D."/>
        </authorList>
    </citation>
    <scope>NUCLEOTIDE SEQUENCE [LARGE SCALE GENOMIC DNA]</scope>
</reference>
<dbReference type="Pfam" id="PF10387">
    <property type="entry name" value="DUF2442"/>
    <property type="match status" value="1"/>
</dbReference>
<dbReference type="Gene3D" id="3.30.2020.10">
    <property type="entry name" value="NE0471-like N-terminal domain"/>
    <property type="match status" value="1"/>
</dbReference>
<dbReference type="HOGENOM" id="CLU_2881969_0_0_9"/>
<dbReference type="EMBL" id="CBGL010000069">
    <property type="protein sequence ID" value="CDD10980.1"/>
    <property type="molecule type" value="Genomic_DNA"/>
</dbReference>
<comment type="caution">
    <text evidence="1">The sequence shown here is derived from an EMBL/GenBank/DDBJ whole genome shotgun (WGS) entry which is preliminary data.</text>
</comment>
<proteinExistence type="predicted"/>
<dbReference type="InterPro" id="IPR036782">
    <property type="entry name" value="NE0471-like_N"/>
</dbReference>
<dbReference type="AlphaFoldDB" id="R6WNJ6"/>
<dbReference type="InterPro" id="IPR018841">
    <property type="entry name" value="DUF2442"/>
</dbReference>
<sequence>MFIKDGIAYAGDASPALKICGVRPLADWKLWVRFNTGEAKIYDFKPILNYPAFKPLLDEELFK</sequence>